<sequence>MTATISRKQFLAGAGAMAGAAALAPGSARAARPFLIKLGLDVPADHPTAVNATEAGKRIAAETKGRVRVQVFPSNELGDDTHMLSEVRSGAIQMMGIGDNILSSLVPSAAIDNVGFAFKNIETAWKALDGKVGAVVRADIMKLGLYPMRRIWDEGFRQITTSTKPIKTPADLKGFKIRVPPSPISVSLFKYLGAAPTSLNIAELYTALQTKVVDGQENPLGLIETQKYYQVQKYCSMTNHMWVGYWMLVNGAFWKSMPEADRKIVEAAFNEQAPKQRVANNTLNNSLKGKLTKQGMVFNSTDPKAFQDALIKAGFYKDWEKKFGPKLWSALEAYTGKLS</sequence>
<organism evidence="6 7">
    <name type="scientific">Acidiphilium iwatense</name>
    <dbReference type="NCBI Taxonomy" id="768198"/>
    <lineage>
        <taxon>Bacteria</taxon>
        <taxon>Pseudomonadati</taxon>
        <taxon>Pseudomonadota</taxon>
        <taxon>Alphaproteobacteria</taxon>
        <taxon>Acetobacterales</taxon>
        <taxon>Acidocellaceae</taxon>
        <taxon>Acidiphilium</taxon>
    </lineage>
</organism>
<dbReference type="PANTHER" id="PTHR33376">
    <property type="match status" value="1"/>
</dbReference>
<comment type="subcellular location">
    <subcellularLocation>
        <location evidence="1">Cell envelope</location>
    </subcellularLocation>
</comment>
<feature type="chain" id="PRO_5046623608" evidence="5">
    <location>
        <begin position="31"/>
        <end position="339"/>
    </location>
</feature>
<protein>
    <submittedName>
        <fullName evidence="6">TRAP transporter substrate-binding protein</fullName>
    </submittedName>
</protein>
<dbReference type="PROSITE" id="PS51318">
    <property type="entry name" value="TAT"/>
    <property type="match status" value="1"/>
</dbReference>
<dbReference type="PANTHER" id="PTHR33376:SF4">
    <property type="entry name" value="SIALIC ACID-BINDING PERIPLASMIC PROTEIN SIAP"/>
    <property type="match status" value="1"/>
</dbReference>
<evidence type="ECO:0000313" key="6">
    <source>
        <dbReference type="EMBL" id="MCF3947253.1"/>
    </source>
</evidence>
<keyword evidence="7" id="KW-1185">Reference proteome</keyword>
<dbReference type="Pfam" id="PF03480">
    <property type="entry name" value="DctP"/>
    <property type="match status" value="1"/>
</dbReference>
<dbReference type="NCBIfam" id="NF037995">
    <property type="entry name" value="TRAP_S1"/>
    <property type="match status" value="1"/>
</dbReference>
<comment type="similarity">
    <text evidence="2">Belongs to the bacterial solute-binding protein 7 family.</text>
</comment>
<evidence type="ECO:0000256" key="4">
    <source>
        <dbReference type="ARBA" id="ARBA00022729"/>
    </source>
</evidence>
<dbReference type="InterPro" id="IPR006311">
    <property type="entry name" value="TAT_signal"/>
</dbReference>
<evidence type="ECO:0000256" key="5">
    <source>
        <dbReference type="SAM" id="SignalP"/>
    </source>
</evidence>
<comment type="caution">
    <text evidence="6">The sequence shown here is derived from an EMBL/GenBank/DDBJ whole genome shotgun (WGS) entry which is preliminary data.</text>
</comment>
<dbReference type="EMBL" id="JAKGBZ010000020">
    <property type="protein sequence ID" value="MCF3947253.1"/>
    <property type="molecule type" value="Genomic_DNA"/>
</dbReference>
<dbReference type="InterPro" id="IPR018389">
    <property type="entry name" value="DctP_fam"/>
</dbReference>
<reference evidence="6 7" key="1">
    <citation type="submission" date="2022-01" db="EMBL/GenBank/DDBJ databases">
        <authorList>
            <person name="Won M."/>
            <person name="Kim S.-J."/>
            <person name="Kwon S.-W."/>
        </authorList>
    </citation>
    <scope>NUCLEOTIDE SEQUENCE [LARGE SCALE GENOMIC DNA]</scope>
    <source>
        <strain evidence="6 7">KCTC 23505</strain>
    </source>
</reference>
<accession>A0ABS9DYU6</accession>
<name>A0ABS9DYU6_9PROT</name>
<feature type="signal peptide" evidence="5">
    <location>
        <begin position="1"/>
        <end position="30"/>
    </location>
</feature>
<evidence type="ECO:0000256" key="3">
    <source>
        <dbReference type="ARBA" id="ARBA00022448"/>
    </source>
</evidence>
<gene>
    <name evidence="6" type="ORF">L2A60_11260</name>
</gene>
<dbReference type="InterPro" id="IPR004682">
    <property type="entry name" value="TRAP_DctP"/>
</dbReference>
<dbReference type="PIRSF" id="PIRSF006470">
    <property type="entry name" value="DctB"/>
    <property type="match status" value="1"/>
</dbReference>
<keyword evidence="4 5" id="KW-0732">Signal</keyword>
<evidence type="ECO:0000313" key="7">
    <source>
        <dbReference type="Proteomes" id="UP001521209"/>
    </source>
</evidence>
<dbReference type="InterPro" id="IPR038404">
    <property type="entry name" value="TRAP_DctP_sf"/>
</dbReference>
<dbReference type="Proteomes" id="UP001521209">
    <property type="component" value="Unassembled WGS sequence"/>
</dbReference>
<dbReference type="Gene3D" id="3.40.190.170">
    <property type="entry name" value="Bacterial extracellular solute-binding protein, family 7"/>
    <property type="match status" value="1"/>
</dbReference>
<dbReference type="NCBIfam" id="TIGR00787">
    <property type="entry name" value="dctP"/>
    <property type="match status" value="1"/>
</dbReference>
<evidence type="ECO:0000256" key="1">
    <source>
        <dbReference type="ARBA" id="ARBA00004196"/>
    </source>
</evidence>
<dbReference type="CDD" id="cd13603">
    <property type="entry name" value="PBP2_TRAP_Siap_TeaA_like"/>
    <property type="match status" value="1"/>
</dbReference>
<proteinExistence type="inferred from homology"/>
<dbReference type="RefSeq" id="WP_235704479.1">
    <property type="nucleotide sequence ID" value="NZ_JAKGBZ010000020.1"/>
</dbReference>
<keyword evidence="3" id="KW-0813">Transport</keyword>
<evidence type="ECO:0000256" key="2">
    <source>
        <dbReference type="ARBA" id="ARBA00009023"/>
    </source>
</evidence>